<evidence type="ECO:0000313" key="5">
    <source>
        <dbReference type="Proteomes" id="UP001239795"/>
    </source>
</evidence>
<comment type="similarity">
    <text evidence="2">Belongs to the ustYa family.</text>
</comment>
<proteinExistence type="inferred from homology"/>
<keyword evidence="5" id="KW-1185">Reference proteome</keyword>
<evidence type="ECO:0000256" key="2">
    <source>
        <dbReference type="ARBA" id="ARBA00035112"/>
    </source>
</evidence>
<dbReference type="PANTHER" id="PTHR33365:SF4">
    <property type="entry name" value="CYCLOCHLOROTINE BIOSYNTHESIS PROTEIN O"/>
    <property type="match status" value="1"/>
</dbReference>
<dbReference type="AlphaFoldDB" id="A0AAI9UPF1"/>
<evidence type="ECO:0008006" key="6">
    <source>
        <dbReference type="Google" id="ProtNLM"/>
    </source>
</evidence>
<feature type="transmembrane region" description="Helical" evidence="3">
    <location>
        <begin position="43"/>
        <end position="64"/>
    </location>
</feature>
<comment type="pathway">
    <text evidence="1">Mycotoxin biosynthesis.</text>
</comment>
<keyword evidence="3" id="KW-0812">Transmembrane</keyword>
<accession>A0AAI9UPF1</accession>
<name>A0AAI9UPF1_9PEZI</name>
<dbReference type="Proteomes" id="UP001239795">
    <property type="component" value="Unassembled WGS sequence"/>
</dbReference>
<keyword evidence="3" id="KW-0472">Membrane</keyword>
<reference evidence="4 5" key="1">
    <citation type="submission" date="2016-10" db="EMBL/GenBank/DDBJ databases">
        <title>The genome sequence of Colletotrichum fioriniae PJ7.</title>
        <authorList>
            <person name="Baroncelli R."/>
        </authorList>
    </citation>
    <scope>NUCLEOTIDE SEQUENCE [LARGE SCALE GENOMIC DNA]</scope>
    <source>
        <strain evidence="4">Col 31</strain>
    </source>
</reference>
<dbReference type="GO" id="GO:0043386">
    <property type="term" value="P:mycotoxin biosynthetic process"/>
    <property type="evidence" value="ECO:0007669"/>
    <property type="project" value="InterPro"/>
</dbReference>
<gene>
    <name evidence="4" type="ORF">CMEL01_14229</name>
</gene>
<dbReference type="Pfam" id="PF11807">
    <property type="entry name" value="UstYa"/>
    <property type="match status" value="1"/>
</dbReference>
<organism evidence="4 5">
    <name type="scientific">Colletotrichum melonis</name>
    <dbReference type="NCBI Taxonomy" id="1209925"/>
    <lineage>
        <taxon>Eukaryota</taxon>
        <taxon>Fungi</taxon>
        <taxon>Dikarya</taxon>
        <taxon>Ascomycota</taxon>
        <taxon>Pezizomycotina</taxon>
        <taxon>Sordariomycetes</taxon>
        <taxon>Hypocreomycetidae</taxon>
        <taxon>Glomerellales</taxon>
        <taxon>Glomerellaceae</taxon>
        <taxon>Colletotrichum</taxon>
        <taxon>Colletotrichum acutatum species complex</taxon>
    </lineage>
</organism>
<protein>
    <recommendedName>
        <fullName evidence="6">Tat pathway signal sequence</fullName>
    </recommendedName>
</protein>
<sequence length="276" mass="31434">MNFFKADKSTQYVSVEESSECSEDQLPLRRRPSSPIVSVSRSYYFISLLLFAIFPVLVIALFVLHTRLASARIDSGFLKGFPTELEPIKGVLASETVRFTGGLHFYKNGTLYREVIEGQPQYVGPPSPEIDAAWKSLLKGQYMNLVGSEASSMVGRTWKDSHGNYEVACDAYPPLRGKVPQARDMSAAMTNTSKNKVRMALDPDYYKEEESPRIHRMHVDHCLDYLRQTVQCHGDLTPMVFSWSDDAGRVVADWKEPHTCRNFNRVRSWAEDHFRP</sequence>
<evidence type="ECO:0000313" key="4">
    <source>
        <dbReference type="EMBL" id="KAK1462262.1"/>
    </source>
</evidence>
<dbReference type="PANTHER" id="PTHR33365">
    <property type="entry name" value="YALI0B05434P"/>
    <property type="match status" value="1"/>
</dbReference>
<evidence type="ECO:0000256" key="1">
    <source>
        <dbReference type="ARBA" id="ARBA00004685"/>
    </source>
</evidence>
<keyword evidence="3" id="KW-1133">Transmembrane helix</keyword>
<comment type="caution">
    <text evidence="4">The sequence shown here is derived from an EMBL/GenBank/DDBJ whole genome shotgun (WGS) entry which is preliminary data.</text>
</comment>
<dbReference type="InterPro" id="IPR021765">
    <property type="entry name" value="UstYa-like"/>
</dbReference>
<dbReference type="EMBL" id="MLGG01000009">
    <property type="protein sequence ID" value="KAK1462262.1"/>
    <property type="molecule type" value="Genomic_DNA"/>
</dbReference>
<evidence type="ECO:0000256" key="3">
    <source>
        <dbReference type="SAM" id="Phobius"/>
    </source>
</evidence>